<dbReference type="InterPro" id="IPR036390">
    <property type="entry name" value="WH_DNA-bd_sf"/>
</dbReference>
<dbReference type="Proteomes" id="UP000015620">
    <property type="component" value="Chromosome"/>
</dbReference>
<evidence type="ECO:0000259" key="1">
    <source>
        <dbReference type="Pfam" id="PF00483"/>
    </source>
</evidence>
<dbReference type="AlphaFoldDB" id="S5ZJ69"/>
<dbReference type="SUPFAM" id="SSF56112">
    <property type="entry name" value="Protein kinase-like (PK-like)"/>
    <property type="match status" value="1"/>
</dbReference>
<name>S5ZJ69_9SPIR</name>
<dbReference type="GO" id="GO:0016301">
    <property type="term" value="F:kinase activity"/>
    <property type="evidence" value="ECO:0007669"/>
    <property type="project" value="UniProtKB-KW"/>
</dbReference>
<keyword evidence="4" id="KW-1185">Reference proteome</keyword>
<dbReference type="Pfam" id="PF13412">
    <property type="entry name" value="HTH_24"/>
    <property type="match status" value="1"/>
</dbReference>
<dbReference type="EMBL" id="CP004120">
    <property type="protein sequence ID" value="AGT42562.1"/>
    <property type="molecule type" value="Genomic_DNA"/>
</dbReference>
<dbReference type="SUPFAM" id="SSF46785">
    <property type="entry name" value="Winged helix' DNA-binding domain"/>
    <property type="match status" value="1"/>
</dbReference>
<keyword evidence="3" id="KW-0548">Nucleotidyltransferase</keyword>
<keyword evidence="3" id="KW-0808">Transferase</keyword>
<dbReference type="STRING" id="1291379.TPE_0059"/>
<dbReference type="SUPFAM" id="SSF53448">
    <property type="entry name" value="Nucleotide-diphospho-sugar transferases"/>
    <property type="match status" value="1"/>
</dbReference>
<dbReference type="InterPro" id="IPR005835">
    <property type="entry name" value="NTP_transferase_dom"/>
</dbReference>
<gene>
    <name evidence="3" type="ORF">TPE_0059</name>
</gene>
<dbReference type="InterPro" id="IPR011009">
    <property type="entry name" value="Kinase-like_dom_sf"/>
</dbReference>
<feature type="domain" description="Aminoglycoside phosphotransferase" evidence="2">
    <location>
        <begin position="334"/>
        <end position="533"/>
    </location>
</feature>
<reference evidence="3 4" key="1">
    <citation type="journal article" date="2013" name="PLoS ONE">
        <title>Genome-Wide Relatedness of Treponema pedis, from Gingiva and Necrotic Skin Lesions of Pigs, with the Human Oral Pathogen Treponema denticola.</title>
        <authorList>
            <person name="Svartstrom O."/>
            <person name="Mushtaq M."/>
            <person name="Pringle M."/>
            <person name="Segerman B."/>
        </authorList>
    </citation>
    <scope>NUCLEOTIDE SEQUENCE [LARGE SCALE GENOMIC DNA]</scope>
    <source>
        <strain evidence="3">T A4</strain>
    </source>
</reference>
<dbReference type="InterPro" id="IPR017190">
    <property type="entry name" value="Bifunc_CCT/choline_kinase"/>
</dbReference>
<evidence type="ECO:0000313" key="4">
    <source>
        <dbReference type="Proteomes" id="UP000015620"/>
    </source>
</evidence>
<protein>
    <submittedName>
        <fullName evidence="3">Cholinephosphate cytidylyltransferase/choline kinase</fullName>
    </submittedName>
</protein>
<evidence type="ECO:0000259" key="2">
    <source>
        <dbReference type="Pfam" id="PF01636"/>
    </source>
</evidence>
<dbReference type="CDD" id="cd05151">
    <property type="entry name" value="ChoK-like"/>
    <property type="match status" value="1"/>
</dbReference>
<dbReference type="Gene3D" id="3.90.550.10">
    <property type="entry name" value="Spore Coat Polysaccharide Biosynthesis Protein SpsA, Chain A"/>
    <property type="match status" value="1"/>
</dbReference>
<dbReference type="PANTHER" id="PTHR40086:SF1">
    <property type="entry name" value="CELL CYCLE REGULATOR CCRZ"/>
    <property type="match status" value="1"/>
</dbReference>
<dbReference type="PIRSF" id="PIRSF037383">
    <property type="entry name" value="LicCA"/>
    <property type="match status" value="1"/>
</dbReference>
<dbReference type="PANTHER" id="PTHR40086">
    <property type="entry name" value="PHOSPHOTRANSFERASE YTMP-RELATED"/>
    <property type="match status" value="1"/>
</dbReference>
<dbReference type="Pfam" id="PF01636">
    <property type="entry name" value="APH"/>
    <property type="match status" value="1"/>
</dbReference>
<dbReference type="InterPro" id="IPR002575">
    <property type="entry name" value="Aminoglycoside_PTrfase"/>
</dbReference>
<evidence type="ECO:0000313" key="3">
    <source>
        <dbReference type="EMBL" id="AGT42562.1"/>
    </source>
</evidence>
<sequence length="603" mass="70972">MNAIFCITAYMKRRYFQIVQLMKENEDISQRDIAKNLKISLAYVNKILFDMEQDGLLYTEGVPAFGKKRLTQKAFAVFAECKVDNAIIMAAGFGSRFVPLTYATPKGLLEIFGERMIERQIKQLKEAGINDITVVVGYLKDTFEYLTDKYGVKLLFNPDFKSKNNLSTLYHARKYLKNTYILSSDNWLRENMYHSHEYDSWYSSVKISGKTKEWVLRTGLHDKILTVKVGGKDSWVMYGPVYFSKEFSKKIVPLIEEAYNLEDTDDWYWEDVYRRNLKTLTMFANKQKAGQVYEFESLDEIRLFDSSYLISSHDKWLELISSVFKRGEHSITNLQPLHFGMTNKSFLFQVEGEKYIFRIPGEGTNMLINRKHEHAVYTAIAPLKLSDKIIFFDSERGVKITKFMEGVRNADPNNSCDLKLCMQAARTLHSSNIKVEHEFNFEERINYYEKLANEKNGILYNDYLEVREMVREISDYLKRLEKSFALTHIDLVPDNLLISENEVYLIDWEYAGMCDPLADLAMFSIYSYYENEQIENLMNIYFEREPSENERLRVYCYVVLGGFLWALWTSYKQALGIEFGDYGLKMYRYAKDYYKKIKRLLKE</sequence>
<dbReference type="InterPro" id="IPR036388">
    <property type="entry name" value="WH-like_DNA-bd_sf"/>
</dbReference>
<accession>S5ZJ69</accession>
<dbReference type="Pfam" id="PF00483">
    <property type="entry name" value="NTP_transferase"/>
    <property type="match status" value="1"/>
</dbReference>
<dbReference type="Gene3D" id="3.30.200.20">
    <property type="entry name" value="Phosphorylase Kinase, domain 1"/>
    <property type="match status" value="1"/>
</dbReference>
<keyword evidence="3" id="KW-0418">Kinase</keyword>
<dbReference type="InterPro" id="IPR029044">
    <property type="entry name" value="Nucleotide-diphossugar_trans"/>
</dbReference>
<dbReference type="PATRIC" id="fig|1291379.3.peg.59"/>
<dbReference type="KEGG" id="tped:TPE_0059"/>
<dbReference type="Gene3D" id="3.90.1200.10">
    <property type="match status" value="1"/>
</dbReference>
<dbReference type="GO" id="GO:0016779">
    <property type="term" value="F:nucleotidyltransferase activity"/>
    <property type="evidence" value="ECO:0007669"/>
    <property type="project" value="UniProtKB-KW"/>
</dbReference>
<dbReference type="InterPro" id="IPR052077">
    <property type="entry name" value="CcrZ_PhaseVar_Mediator"/>
</dbReference>
<proteinExistence type="predicted"/>
<feature type="domain" description="Nucleotidyl transferase" evidence="1">
    <location>
        <begin position="86"/>
        <end position="191"/>
    </location>
</feature>
<dbReference type="CDD" id="cd02523">
    <property type="entry name" value="PC_cytidylyltransferase"/>
    <property type="match status" value="1"/>
</dbReference>
<dbReference type="HOGENOM" id="CLU_467630_0_0_12"/>
<organism evidence="3 4">
    <name type="scientific">Treponema pedis str. T A4</name>
    <dbReference type="NCBI Taxonomy" id="1291379"/>
    <lineage>
        <taxon>Bacteria</taxon>
        <taxon>Pseudomonadati</taxon>
        <taxon>Spirochaetota</taxon>
        <taxon>Spirochaetia</taxon>
        <taxon>Spirochaetales</taxon>
        <taxon>Treponemataceae</taxon>
        <taxon>Treponema</taxon>
    </lineage>
</organism>
<dbReference type="Gene3D" id="1.10.10.10">
    <property type="entry name" value="Winged helix-like DNA-binding domain superfamily/Winged helix DNA-binding domain"/>
    <property type="match status" value="1"/>
</dbReference>